<evidence type="ECO:0000313" key="7">
    <source>
        <dbReference type="EMBL" id="MBC5658779.1"/>
    </source>
</evidence>
<keyword evidence="3 6" id="KW-0812">Transmembrane</keyword>
<feature type="transmembrane region" description="Helical" evidence="6">
    <location>
        <begin position="469"/>
        <end position="489"/>
    </location>
</feature>
<dbReference type="PANTHER" id="PTHR30250">
    <property type="entry name" value="PST FAMILY PREDICTED COLANIC ACID TRANSPORTER"/>
    <property type="match status" value="1"/>
</dbReference>
<evidence type="ECO:0000256" key="2">
    <source>
        <dbReference type="ARBA" id="ARBA00022475"/>
    </source>
</evidence>
<sequence length="508" mass="56764">MNKKRVAINMTAQLLAFGVNMALGFILVPVIEAMIPNAYGFTDIANKFVSAAQIVVSALNTMASRFITIRIHRNEQQEAEEYFSSVFFANVIMAVVFMVPALFVVLYVGRIFQIPEAASLVDIQMLFFFIFLNFLISIVTSVFSVASYSKDRLELSSISTILGELTRLTVLSVCYLFFKPYLFYVGCASVCSTVIQAVANLTFTRKLLPEMKIRLRDFRWSKIWELVSLGAWNSVTRLGQLLLDGLNTSIANIMVSSAAMTTISISTQIPEVISNLMGTIAGVFNPQMTIAYAKDDKEQLLDIISSADRIMIFIISIPIAFLTVFGRSFFQLWVGKTQDPDQLYILALLNVGTLFVSASIQVLYHVFLITKRVKLNSMVIVGSGVLTVATVFVLLETTNLGMYAIVGVSMVYGILRNLIFTPLYAARCLQVKWYTFYGDILMGLVSIGLICLVVLPFELFIHIDGWIKLFAVGIVAGVLALFVNFFVVLRKAERQMVLEKVRSKLHRH</sequence>
<keyword evidence="5 6" id="KW-0472">Membrane</keyword>
<evidence type="ECO:0000256" key="1">
    <source>
        <dbReference type="ARBA" id="ARBA00004651"/>
    </source>
</evidence>
<feature type="transmembrane region" description="Helical" evidence="6">
    <location>
        <begin position="126"/>
        <end position="146"/>
    </location>
</feature>
<dbReference type="Proteomes" id="UP000649345">
    <property type="component" value="Unassembled WGS sequence"/>
</dbReference>
<feature type="transmembrane region" description="Helical" evidence="6">
    <location>
        <begin position="158"/>
        <end position="177"/>
    </location>
</feature>
<dbReference type="RefSeq" id="WP_186873283.1">
    <property type="nucleotide sequence ID" value="NZ_JACOOR010000002.1"/>
</dbReference>
<keyword evidence="8" id="KW-1185">Reference proteome</keyword>
<dbReference type="InterPro" id="IPR050833">
    <property type="entry name" value="Poly_Biosynth_Transport"/>
</dbReference>
<feature type="transmembrane region" description="Helical" evidence="6">
    <location>
        <begin position="375"/>
        <end position="395"/>
    </location>
</feature>
<keyword evidence="2" id="KW-1003">Cell membrane</keyword>
<evidence type="ECO:0000256" key="4">
    <source>
        <dbReference type="ARBA" id="ARBA00022989"/>
    </source>
</evidence>
<evidence type="ECO:0008006" key="9">
    <source>
        <dbReference type="Google" id="ProtNLM"/>
    </source>
</evidence>
<dbReference type="GO" id="GO:0005886">
    <property type="term" value="C:plasma membrane"/>
    <property type="evidence" value="ECO:0007669"/>
    <property type="project" value="UniProtKB-SubCell"/>
</dbReference>
<feature type="transmembrane region" description="Helical" evidence="6">
    <location>
        <begin position="401"/>
        <end position="419"/>
    </location>
</feature>
<dbReference type="PANTHER" id="PTHR30250:SF26">
    <property type="entry name" value="PSMA PROTEIN"/>
    <property type="match status" value="1"/>
</dbReference>
<feature type="transmembrane region" description="Helical" evidence="6">
    <location>
        <begin position="342"/>
        <end position="363"/>
    </location>
</feature>
<accession>A0A923RL24</accession>
<feature type="transmembrane region" description="Helical" evidence="6">
    <location>
        <begin position="12"/>
        <end position="31"/>
    </location>
</feature>
<gene>
    <name evidence="7" type="ORF">H8S44_03205</name>
</gene>
<reference evidence="7" key="1">
    <citation type="submission" date="2020-08" db="EMBL/GenBank/DDBJ databases">
        <title>Genome public.</title>
        <authorList>
            <person name="Liu C."/>
            <person name="Sun Q."/>
        </authorList>
    </citation>
    <scope>NUCLEOTIDE SEQUENCE</scope>
    <source>
        <strain evidence="7">NSJ-68</strain>
    </source>
</reference>
<dbReference type="AlphaFoldDB" id="A0A923RL24"/>
<name>A0A923RL24_9FIRM</name>
<dbReference type="EMBL" id="JACOOR010000002">
    <property type="protein sequence ID" value="MBC5658779.1"/>
    <property type="molecule type" value="Genomic_DNA"/>
</dbReference>
<organism evidence="7 8">
    <name type="scientific">Anaerosacchariphilus hominis</name>
    <dbReference type="NCBI Taxonomy" id="2763017"/>
    <lineage>
        <taxon>Bacteria</taxon>
        <taxon>Bacillati</taxon>
        <taxon>Bacillota</taxon>
        <taxon>Clostridia</taxon>
        <taxon>Lachnospirales</taxon>
        <taxon>Lachnospiraceae</taxon>
        <taxon>Anaerosacchariphilus</taxon>
    </lineage>
</organism>
<feature type="transmembrane region" description="Helical" evidence="6">
    <location>
        <begin position="440"/>
        <end position="463"/>
    </location>
</feature>
<feature type="transmembrane region" description="Helical" evidence="6">
    <location>
        <begin position="183"/>
        <end position="203"/>
    </location>
</feature>
<feature type="transmembrane region" description="Helical" evidence="6">
    <location>
        <begin position="83"/>
        <end position="106"/>
    </location>
</feature>
<keyword evidence="4 6" id="KW-1133">Transmembrane helix</keyword>
<comment type="caution">
    <text evidence="7">The sequence shown here is derived from an EMBL/GenBank/DDBJ whole genome shotgun (WGS) entry which is preliminary data.</text>
</comment>
<comment type="subcellular location">
    <subcellularLocation>
        <location evidence="1">Cell membrane</location>
        <topology evidence="1">Multi-pass membrane protein</topology>
    </subcellularLocation>
</comment>
<evidence type="ECO:0000313" key="8">
    <source>
        <dbReference type="Proteomes" id="UP000649345"/>
    </source>
</evidence>
<evidence type="ECO:0000256" key="5">
    <source>
        <dbReference type="ARBA" id="ARBA00023136"/>
    </source>
</evidence>
<feature type="transmembrane region" description="Helical" evidence="6">
    <location>
        <begin position="51"/>
        <end position="71"/>
    </location>
</feature>
<evidence type="ECO:0000256" key="3">
    <source>
        <dbReference type="ARBA" id="ARBA00022692"/>
    </source>
</evidence>
<feature type="transmembrane region" description="Helical" evidence="6">
    <location>
        <begin position="310"/>
        <end position="330"/>
    </location>
</feature>
<proteinExistence type="predicted"/>
<evidence type="ECO:0000256" key="6">
    <source>
        <dbReference type="SAM" id="Phobius"/>
    </source>
</evidence>
<protein>
    <recommendedName>
        <fullName evidence="9">Polysaccharide biosynthesis protein</fullName>
    </recommendedName>
</protein>